<dbReference type="EMBL" id="MTKO01000030">
    <property type="protein sequence ID" value="RWX47624.1"/>
    <property type="molecule type" value="Genomic_DNA"/>
</dbReference>
<keyword evidence="2" id="KW-1185">Reference proteome</keyword>
<dbReference type="Proteomes" id="UP000287853">
    <property type="component" value="Unassembled WGS sequence"/>
</dbReference>
<accession>A0A444J3A7</accession>
<gene>
    <name evidence="1" type="ORF">H206_06151</name>
</gene>
<dbReference type="AlphaFoldDB" id="A0A444J3A7"/>
<protein>
    <submittedName>
        <fullName evidence="1">Uncharacterized protein</fullName>
    </submittedName>
</protein>
<evidence type="ECO:0000313" key="2">
    <source>
        <dbReference type="Proteomes" id="UP000287853"/>
    </source>
</evidence>
<proteinExistence type="predicted"/>
<evidence type="ECO:0000313" key="1">
    <source>
        <dbReference type="EMBL" id="RWX47624.1"/>
    </source>
</evidence>
<comment type="caution">
    <text evidence="1">The sequence shown here is derived from an EMBL/GenBank/DDBJ whole genome shotgun (WGS) entry which is preliminary data.</text>
</comment>
<name>A0A444J3A7_9BACT</name>
<reference evidence="1 2" key="1">
    <citation type="submission" date="2017-01" db="EMBL/GenBank/DDBJ databases">
        <title>The cable genome- insights into the physiology and evolution of filamentous bacteria capable of sulfide oxidation via long distance electron transfer.</title>
        <authorList>
            <person name="Schreiber L."/>
            <person name="Bjerg J.T."/>
            <person name="Boggild A."/>
            <person name="Van De Vossenberg J."/>
            <person name="Meysman F."/>
            <person name="Nielsen L.P."/>
            <person name="Schramm A."/>
            <person name="Kjeldsen K.U."/>
        </authorList>
    </citation>
    <scope>NUCLEOTIDE SEQUENCE [LARGE SCALE GENOMIC DNA]</scope>
    <source>
        <strain evidence="1">MCF</strain>
    </source>
</reference>
<sequence length="42" mass="4676">MEKKHHISDSPMLLPGRADGRQFFIGNAGHLGEAFDLLLKDL</sequence>
<organism evidence="1 2">
    <name type="scientific">Candidatus Electrothrix aarhusensis</name>
    <dbReference type="NCBI Taxonomy" id="1859131"/>
    <lineage>
        <taxon>Bacteria</taxon>
        <taxon>Pseudomonadati</taxon>
        <taxon>Thermodesulfobacteriota</taxon>
        <taxon>Desulfobulbia</taxon>
        <taxon>Desulfobulbales</taxon>
        <taxon>Desulfobulbaceae</taxon>
        <taxon>Candidatus Electrothrix</taxon>
    </lineage>
</organism>